<name>A0ABW4PI19_9ACTN</name>
<sequence>MRSITWLWRRRGNPLYRGTDRVEGLLALCAVLLVLLAAPAAAVWGGRAAHGTLSEIVREQHRQRHQVWATVIGTSADASAGPEAGSGRVAATWTAADGTTRSGTVLTDRAAGPGDRLRVWIDARGEPTTRPMDPGTAASHAALAGAGTGVVTAGLVEFARRLAVRRLMVRRYARWEEEWTRVGPDWGRAGRSN</sequence>
<dbReference type="RefSeq" id="WP_380898484.1">
    <property type="nucleotide sequence ID" value="NZ_JBHUFU010000004.1"/>
</dbReference>
<accession>A0ABW4PI19</accession>
<keyword evidence="2" id="KW-1185">Reference proteome</keyword>
<gene>
    <name evidence="1" type="ORF">ACFSJS_08405</name>
</gene>
<evidence type="ECO:0000313" key="1">
    <source>
        <dbReference type="EMBL" id="MFD1829685.1"/>
    </source>
</evidence>
<proteinExistence type="predicted"/>
<dbReference type="Proteomes" id="UP001597365">
    <property type="component" value="Unassembled WGS sequence"/>
</dbReference>
<dbReference type="PANTHER" id="PTHR42305:SF1">
    <property type="entry name" value="MEMBRANE PROTEIN RV1733C-RELATED"/>
    <property type="match status" value="1"/>
</dbReference>
<dbReference type="InterPro" id="IPR039708">
    <property type="entry name" value="MT1774/Rv1733c-like"/>
</dbReference>
<protein>
    <submittedName>
        <fullName evidence="1">Uncharacterized protein</fullName>
    </submittedName>
</protein>
<dbReference type="EMBL" id="JBHUFU010000004">
    <property type="protein sequence ID" value="MFD1829685.1"/>
    <property type="molecule type" value="Genomic_DNA"/>
</dbReference>
<dbReference type="PANTHER" id="PTHR42305">
    <property type="entry name" value="MEMBRANE PROTEIN RV1733C-RELATED"/>
    <property type="match status" value="1"/>
</dbReference>
<reference evidence="2" key="1">
    <citation type="journal article" date="2019" name="Int. J. Syst. Evol. Microbiol.">
        <title>The Global Catalogue of Microorganisms (GCM) 10K type strain sequencing project: providing services to taxonomists for standard genome sequencing and annotation.</title>
        <authorList>
            <consortium name="The Broad Institute Genomics Platform"/>
            <consortium name="The Broad Institute Genome Sequencing Center for Infectious Disease"/>
            <person name="Wu L."/>
            <person name="Ma J."/>
        </authorList>
    </citation>
    <scope>NUCLEOTIDE SEQUENCE [LARGE SCALE GENOMIC DNA]</scope>
    <source>
        <strain evidence="2">CGMCC 4.7455</strain>
    </source>
</reference>
<evidence type="ECO:0000313" key="2">
    <source>
        <dbReference type="Proteomes" id="UP001597365"/>
    </source>
</evidence>
<organism evidence="1 2">
    <name type="scientific">Streptomyces desertarenae</name>
    <dbReference type="NCBI Taxonomy" id="2666184"/>
    <lineage>
        <taxon>Bacteria</taxon>
        <taxon>Bacillati</taxon>
        <taxon>Actinomycetota</taxon>
        <taxon>Actinomycetes</taxon>
        <taxon>Kitasatosporales</taxon>
        <taxon>Streptomycetaceae</taxon>
        <taxon>Streptomyces</taxon>
    </lineage>
</organism>
<comment type="caution">
    <text evidence="1">The sequence shown here is derived from an EMBL/GenBank/DDBJ whole genome shotgun (WGS) entry which is preliminary data.</text>
</comment>